<evidence type="ECO:0000256" key="1">
    <source>
        <dbReference type="SAM" id="MobiDB-lite"/>
    </source>
</evidence>
<gene>
    <name evidence="2" type="ORF">GCM10010508_48620</name>
</gene>
<evidence type="ECO:0000313" key="3">
    <source>
        <dbReference type="Proteomes" id="UP000608955"/>
    </source>
</evidence>
<sequence>MLTSITPAAVSGPARRPPRRARAAPEPAPGRRTACHAVMKAPVRVAYWVRPSAVSPAQPM</sequence>
<dbReference type="EMBL" id="BMVF01000013">
    <property type="protein sequence ID" value="GHD93110.1"/>
    <property type="molecule type" value="Genomic_DNA"/>
</dbReference>
<dbReference type="Proteomes" id="UP000608955">
    <property type="component" value="Unassembled WGS sequence"/>
</dbReference>
<reference evidence="2" key="2">
    <citation type="submission" date="2020-09" db="EMBL/GenBank/DDBJ databases">
        <authorList>
            <person name="Sun Q."/>
            <person name="Ohkuma M."/>
        </authorList>
    </citation>
    <scope>NUCLEOTIDE SEQUENCE</scope>
    <source>
        <strain evidence="2">JCM 4654</strain>
    </source>
</reference>
<comment type="caution">
    <text evidence="2">The sequence shown here is derived from an EMBL/GenBank/DDBJ whole genome shotgun (WGS) entry which is preliminary data.</text>
</comment>
<reference evidence="2" key="1">
    <citation type="journal article" date="2014" name="Int. J. Syst. Evol. Microbiol.">
        <title>Complete genome sequence of Corynebacterium casei LMG S-19264T (=DSM 44701T), isolated from a smear-ripened cheese.</title>
        <authorList>
            <consortium name="US DOE Joint Genome Institute (JGI-PGF)"/>
            <person name="Walter F."/>
            <person name="Albersmeier A."/>
            <person name="Kalinowski J."/>
            <person name="Ruckert C."/>
        </authorList>
    </citation>
    <scope>NUCLEOTIDE SEQUENCE</scope>
    <source>
        <strain evidence="2">JCM 4654</strain>
    </source>
</reference>
<name>A0A919CXI5_9ACTN</name>
<dbReference type="AlphaFoldDB" id="A0A919CXI5"/>
<organism evidence="2 3">
    <name type="scientific">Streptomyces naganishii JCM 4654</name>
    <dbReference type="NCBI Taxonomy" id="1306179"/>
    <lineage>
        <taxon>Bacteria</taxon>
        <taxon>Bacillati</taxon>
        <taxon>Actinomycetota</taxon>
        <taxon>Actinomycetes</taxon>
        <taxon>Kitasatosporales</taxon>
        <taxon>Streptomycetaceae</taxon>
        <taxon>Streptomyces</taxon>
    </lineage>
</organism>
<keyword evidence="3" id="KW-1185">Reference proteome</keyword>
<accession>A0A919CXI5</accession>
<evidence type="ECO:0000313" key="2">
    <source>
        <dbReference type="EMBL" id="GHD93110.1"/>
    </source>
</evidence>
<feature type="region of interest" description="Disordered" evidence="1">
    <location>
        <begin position="1"/>
        <end position="32"/>
    </location>
</feature>
<proteinExistence type="predicted"/>
<protein>
    <submittedName>
        <fullName evidence="2">Uncharacterized protein</fullName>
    </submittedName>
</protein>